<dbReference type="KEGG" id="mei:Msip34_1156"/>
<dbReference type="InterPro" id="IPR058626">
    <property type="entry name" value="MdtA-like_b-barrel"/>
</dbReference>
<feature type="domain" description="Multidrug resistance protein MdtA-like C-terminal permuted SH3" evidence="7">
    <location>
        <begin position="305"/>
        <end position="367"/>
    </location>
</feature>
<dbReference type="GO" id="GO:0005886">
    <property type="term" value="C:plasma membrane"/>
    <property type="evidence" value="ECO:0007669"/>
    <property type="project" value="UniProtKB-SubCell"/>
</dbReference>
<reference evidence="8 9" key="2">
    <citation type="journal article" date="2011" name="J. Bacteriol.">
        <title>Genomes of three methylotrophs from a single niche uncover genetic and metabolic divergence of Methylophilaceae.</title>
        <authorList>
            <person name="Lapidus A."/>
            <person name="Clum A."/>
            <person name="Labutti K."/>
            <person name="Kaluzhnaya M.G."/>
            <person name="Lim S."/>
            <person name="Beck D.A."/>
            <person name="Glavina Del Rio T."/>
            <person name="Nolan M."/>
            <person name="Mavromatis K."/>
            <person name="Huntemann M."/>
            <person name="Lucas S."/>
            <person name="Lidstrom M.E."/>
            <person name="Ivanova N."/>
            <person name="Chistoserdova L."/>
        </authorList>
    </citation>
    <scope>NUCLEOTIDE SEQUENCE [LARGE SCALE GENOMIC DNA]</scope>
    <source>
        <strain evidence="8 9">SIP3-4</strain>
    </source>
</reference>
<keyword evidence="3" id="KW-0732">Signal</keyword>
<dbReference type="Gene3D" id="2.40.50.100">
    <property type="match status" value="1"/>
</dbReference>
<dbReference type="Gene3D" id="2.40.420.20">
    <property type="match status" value="1"/>
</dbReference>
<dbReference type="AlphaFoldDB" id="C6XCX8"/>
<dbReference type="InterPro" id="IPR058627">
    <property type="entry name" value="MdtA-like_C"/>
</dbReference>
<feature type="domain" description="Multidrug resistance protein MdtA-like beta-barrel" evidence="6">
    <location>
        <begin position="211"/>
        <end position="300"/>
    </location>
</feature>
<dbReference type="Gene3D" id="2.40.30.170">
    <property type="match status" value="1"/>
</dbReference>
<evidence type="ECO:0000259" key="6">
    <source>
        <dbReference type="Pfam" id="PF25944"/>
    </source>
</evidence>
<proteinExistence type="inferred from homology"/>
<dbReference type="Pfam" id="PF25967">
    <property type="entry name" value="RND-MFP_C"/>
    <property type="match status" value="1"/>
</dbReference>
<name>C6XCX8_METGS</name>
<dbReference type="InterPro" id="IPR006143">
    <property type="entry name" value="RND_pump_MFP"/>
</dbReference>
<dbReference type="HOGENOM" id="CLU_018816_2_1_4"/>
<dbReference type="GO" id="GO:0022857">
    <property type="term" value="F:transmembrane transporter activity"/>
    <property type="evidence" value="ECO:0007669"/>
    <property type="project" value="InterPro"/>
</dbReference>
<evidence type="ECO:0000259" key="4">
    <source>
        <dbReference type="Pfam" id="PF25876"/>
    </source>
</evidence>
<dbReference type="PROSITE" id="PS51257">
    <property type="entry name" value="PROKAR_LIPOPROTEIN"/>
    <property type="match status" value="1"/>
</dbReference>
<feature type="domain" description="Multidrug resistance protein MdtA-like alpha-helical hairpin" evidence="4">
    <location>
        <begin position="105"/>
        <end position="174"/>
    </location>
</feature>
<organism evidence="8 9">
    <name type="scientific">Methylovorus glucosotrophus (strain SIP3-4)</name>
    <dbReference type="NCBI Taxonomy" id="582744"/>
    <lineage>
        <taxon>Bacteria</taxon>
        <taxon>Pseudomonadati</taxon>
        <taxon>Pseudomonadota</taxon>
        <taxon>Betaproteobacteria</taxon>
        <taxon>Nitrosomonadales</taxon>
        <taxon>Methylophilaceae</taxon>
        <taxon>Methylovorus</taxon>
    </lineage>
</organism>
<evidence type="ECO:0000259" key="7">
    <source>
        <dbReference type="Pfam" id="PF25967"/>
    </source>
</evidence>
<dbReference type="Pfam" id="PF25944">
    <property type="entry name" value="Beta-barrel_RND"/>
    <property type="match status" value="1"/>
</dbReference>
<dbReference type="PANTHER" id="PTHR30158:SF3">
    <property type="entry name" value="MULTIDRUG EFFLUX PUMP SUBUNIT ACRA-RELATED"/>
    <property type="match status" value="1"/>
</dbReference>
<feature type="domain" description="Multidrug resistance protein MdtA-like barrel-sandwich hybrid" evidence="5">
    <location>
        <begin position="65"/>
        <end position="207"/>
    </location>
</feature>
<dbReference type="SUPFAM" id="SSF111369">
    <property type="entry name" value="HlyD-like secretion proteins"/>
    <property type="match status" value="1"/>
</dbReference>
<comment type="similarity">
    <text evidence="2">Belongs to the membrane fusion protein (MFP) (TC 8.A.1) family.</text>
</comment>
<dbReference type="NCBIfam" id="TIGR01730">
    <property type="entry name" value="RND_mfp"/>
    <property type="match status" value="1"/>
</dbReference>
<evidence type="ECO:0000313" key="9">
    <source>
        <dbReference type="Proteomes" id="UP000002743"/>
    </source>
</evidence>
<evidence type="ECO:0000259" key="5">
    <source>
        <dbReference type="Pfam" id="PF25917"/>
    </source>
</evidence>
<dbReference type="Pfam" id="PF25917">
    <property type="entry name" value="BSH_RND"/>
    <property type="match status" value="1"/>
</dbReference>
<reference evidence="9" key="1">
    <citation type="submission" date="2009-07" db="EMBL/GenBank/DDBJ databases">
        <title>Complete sequence of chromosome of Methylovorus sp. SIP3-4.</title>
        <authorList>
            <person name="Lucas S."/>
            <person name="Copeland A."/>
            <person name="Lapidus A."/>
            <person name="Glavina del Rio T."/>
            <person name="Tice H."/>
            <person name="Bruce D."/>
            <person name="Goodwin L."/>
            <person name="Pitluck S."/>
            <person name="Clum A."/>
            <person name="Larimer F."/>
            <person name="Land M."/>
            <person name="Hauser L."/>
            <person name="Kyrpides N."/>
            <person name="Mikhailova N."/>
            <person name="Kayluzhnaya M."/>
            <person name="Chistoserdova L."/>
        </authorList>
    </citation>
    <scope>NUCLEOTIDE SEQUENCE [LARGE SCALE GENOMIC DNA]</scope>
    <source>
        <strain evidence="9">SIP3-4</strain>
    </source>
</reference>
<evidence type="ECO:0000256" key="1">
    <source>
        <dbReference type="ARBA" id="ARBA00004196"/>
    </source>
</evidence>
<dbReference type="Gene3D" id="1.10.287.470">
    <property type="entry name" value="Helix hairpin bin"/>
    <property type="match status" value="1"/>
</dbReference>
<feature type="signal peptide" evidence="3">
    <location>
        <begin position="1"/>
        <end position="24"/>
    </location>
</feature>
<dbReference type="STRING" id="582744.Msip34_1156"/>
<comment type="subcellular location">
    <subcellularLocation>
        <location evidence="1">Cell envelope</location>
    </subcellularLocation>
</comment>
<dbReference type="eggNOG" id="COG0845">
    <property type="taxonomic scope" value="Bacteria"/>
</dbReference>
<evidence type="ECO:0000313" key="8">
    <source>
        <dbReference type="EMBL" id="ACT50403.1"/>
    </source>
</evidence>
<dbReference type="Proteomes" id="UP000002743">
    <property type="component" value="Chromosome"/>
</dbReference>
<dbReference type="PANTHER" id="PTHR30158">
    <property type="entry name" value="ACRA/E-RELATED COMPONENT OF DRUG EFFLUX TRANSPORTER"/>
    <property type="match status" value="1"/>
</dbReference>
<accession>C6XCX8</accession>
<dbReference type="Pfam" id="PF25876">
    <property type="entry name" value="HH_MFP_RND"/>
    <property type="match status" value="1"/>
</dbReference>
<evidence type="ECO:0000256" key="3">
    <source>
        <dbReference type="SAM" id="SignalP"/>
    </source>
</evidence>
<keyword evidence="9" id="KW-1185">Reference proteome</keyword>
<dbReference type="GO" id="GO:0046677">
    <property type="term" value="P:response to antibiotic"/>
    <property type="evidence" value="ECO:0007669"/>
    <property type="project" value="TreeGrafter"/>
</dbReference>
<dbReference type="FunFam" id="2.40.420.20:FF:000001">
    <property type="entry name" value="Efflux RND transporter periplasmic adaptor subunit"/>
    <property type="match status" value="1"/>
</dbReference>
<feature type="chain" id="PRO_5002973874" evidence="3">
    <location>
        <begin position="25"/>
        <end position="401"/>
    </location>
</feature>
<protein>
    <submittedName>
        <fullName evidence="8">Efflux transporter, RND family, MFP subunit</fullName>
    </submittedName>
</protein>
<dbReference type="InterPro" id="IPR058624">
    <property type="entry name" value="MdtA-like_HH"/>
</dbReference>
<dbReference type="RefSeq" id="WP_015829908.1">
    <property type="nucleotide sequence ID" value="NC_012969.1"/>
</dbReference>
<sequence precursor="true">MKTIPYQQIASVAVLALISVLTVACQSGDKSPKDKPAPEVGVMTIKLQSQPLETELPGRTAAHMVAEIRPQVGGIILKRAFTEGANVKAGELLYQIDPAPYQAAYASAQAALQKTEASLVSTRLKAERYAQLVKINAVSSQDNDDIQATLRQGEADLASAKAALETARINLAYTRIVSPIAGRVETSTVTPGALVTANQTTALTTVQQLDPIYVDITQPSSALLQLKRQLASGTLKKSGENATRMQVVLEDGSRYAHDGVLSVTGVTVNQSSGAVTLRAVVPNPEGLLLPGMYVRGILQEAVNTNAILIPQLAMSRNNRGEGTALVVDAENKVELRTLTVERAIGNQWLISKGLSAGEKLIVEGLQKVKVGDTVKSVEVAAPGVANTTPSPAGAAAPAAGK</sequence>
<dbReference type="EMBL" id="CP001674">
    <property type="protein sequence ID" value="ACT50403.1"/>
    <property type="molecule type" value="Genomic_DNA"/>
</dbReference>
<evidence type="ECO:0000256" key="2">
    <source>
        <dbReference type="ARBA" id="ARBA00009477"/>
    </source>
</evidence>
<dbReference type="OrthoDB" id="9783047at2"/>
<dbReference type="InterPro" id="IPR058625">
    <property type="entry name" value="MdtA-like_BSH"/>
</dbReference>
<gene>
    <name evidence="8" type="ordered locus">Msip34_1156</name>
</gene>